<protein>
    <recommendedName>
        <fullName evidence="2">Ribosome-binding factor A</fullName>
    </recommendedName>
</protein>
<dbReference type="AlphaFoldDB" id="A0A2A5CG19"/>
<dbReference type="GO" id="GO:0043024">
    <property type="term" value="F:ribosomal small subunit binding"/>
    <property type="evidence" value="ECO:0007669"/>
    <property type="project" value="TreeGrafter"/>
</dbReference>
<dbReference type="PROSITE" id="PS01319">
    <property type="entry name" value="RBFA"/>
    <property type="match status" value="1"/>
</dbReference>
<comment type="subunit">
    <text evidence="2">Monomer. Binds 30S ribosomal subunits, but not 50S ribosomal subunits or 70S ribosomes.</text>
</comment>
<dbReference type="InterPro" id="IPR023799">
    <property type="entry name" value="RbfA_dom_sf"/>
</dbReference>
<dbReference type="Gene3D" id="3.30.300.20">
    <property type="match status" value="1"/>
</dbReference>
<organism evidence="3 4">
    <name type="scientific">SAR86 cluster bacterium</name>
    <dbReference type="NCBI Taxonomy" id="2030880"/>
    <lineage>
        <taxon>Bacteria</taxon>
        <taxon>Pseudomonadati</taxon>
        <taxon>Pseudomonadota</taxon>
        <taxon>Gammaproteobacteria</taxon>
        <taxon>SAR86 cluster</taxon>
    </lineage>
</organism>
<dbReference type="InterPro" id="IPR000238">
    <property type="entry name" value="RbfA"/>
</dbReference>
<dbReference type="EMBL" id="NVWI01000002">
    <property type="protein sequence ID" value="PCJ42824.1"/>
    <property type="molecule type" value="Genomic_DNA"/>
</dbReference>
<keyword evidence="2" id="KW-0963">Cytoplasm</keyword>
<dbReference type="SUPFAM" id="SSF89919">
    <property type="entry name" value="Ribosome-binding factor A, RbfA"/>
    <property type="match status" value="1"/>
</dbReference>
<dbReference type="PANTHER" id="PTHR33515:SF1">
    <property type="entry name" value="RIBOSOME-BINDING FACTOR A, CHLOROPLASTIC-RELATED"/>
    <property type="match status" value="1"/>
</dbReference>
<comment type="subcellular location">
    <subcellularLocation>
        <location evidence="2">Cytoplasm</location>
    </subcellularLocation>
</comment>
<keyword evidence="1 2" id="KW-0690">Ribosome biogenesis</keyword>
<proteinExistence type="inferred from homology"/>
<dbReference type="InterPro" id="IPR015946">
    <property type="entry name" value="KH_dom-like_a/b"/>
</dbReference>
<gene>
    <name evidence="2" type="primary">rbfA</name>
    <name evidence="3" type="ORF">COA71_04810</name>
</gene>
<comment type="function">
    <text evidence="2">One of several proteins that assist in the late maturation steps of the functional core of the 30S ribosomal subunit. Associates with free 30S ribosomal subunits (but not with 30S subunits that are part of 70S ribosomes or polysomes). Required for efficient processing of 16S rRNA. May interact with the 5'-terminal helix region of 16S rRNA.</text>
</comment>
<comment type="similarity">
    <text evidence="2">Belongs to the RbfA family.</text>
</comment>
<accession>A0A2A5CG19</accession>
<dbReference type="InterPro" id="IPR020053">
    <property type="entry name" value="Ribosome-bd_factorA_CS"/>
</dbReference>
<evidence type="ECO:0000256" key="1">
    <source>
        <dbReference type="ARBA" id="ARBA00022517"/>
    </source>
</evidence>
<reference evidence="4" key="1">
    <citation type="submission" date="2017-08" db="EMBL/GenBank/DDBJ databases">
        <title>A dynamic microbial community with high functional redundancy inhabits the cold, oxic subseafloor aquifer.</title>
        <authorList>
            <person name="Tully B.J."/>
            <person name="Wheat C.G."/>
            <person name="Glazer B.T."/>
            <person name="Huber J.A."/>
        </authorList>
    </citation>
    <scope>NUCLEOTIDE SEQUENCE [LARGE SCALE GENOMIC DNA]</scope>
</reference>
<evidence type="ECO:0000313" key="3">
    <source>
        <dbReference type="EMBL" id="PCJ42824.1"/>
    </source>
</evidence>
<dbReference type="Proteomes" id="UP000228987">
    <property type="component" value="Unassembled WGS sequence"/>
</dbReference>
<dbReference type="GO" id="GO:0005829">
    <property type="term" value="C:cytosol"/>
    <property type="evidence" value="ECO:0007669"/>
    <property type="project" value="TreeGrafter"/>
</dbReference>
<dbReference type="NCBIfam" id="TIGR00082">
    <property type="entry name" value="rbfA"/>
    <property type="match status" value="1"/>
</dbReference>
<comment type="caution">
    <text evidence="3">The sequence shown here is derived from an EMBL/GenBank/DDBJ whole genome shotgun (WGS) entry which is preliminary data.</text>
</comment>
<dbReference type="HAMAP" id="MF_00003">
    <property type="entry name" value="RbfA"/>
    <property type="match status" value="1"/>
</dbReference>
<sequence>MPKPSNRNRKIVDLLKKELALLIQSEIRDPRVGMVSVTGAKVSRDLSYAEIFVTILGKTSEEDIIESMKALNRASGFLRSLLAKGANLRTTPKLSFSYDNSLNRGRFLSDLIDEAIASDNKD</sequence>
<dbReference type="GO" id="GO:0030490">
    <property type="term" value="P:maturation of SSU-rRNA"/>
    <property type="evidence" value="ECO:0007669"/>
    <property type="project" value="UniProtKB-UniRule"/>
</dbReference>
<dbReference type="PANTHER" id="PTHR33515">
    <property type="entry name" value="RIBOSOME-BINDING FACTOR A, CHLOROPLASTIC-RELATED"/>
    <property type="match status" value="1"/>
</dbReference>
<dbReference type="Pfam" id="PF02033">
    <property type="entry name" value="RBFA"/>
    <property type="match status" value="1"/>
</dbReference>
<evidence type="ECO:0000313" key="4">
    <source>
        <dbReference type="Proteomes" id="UP000228987"/>
    </source>
</evidence>
<evidence type="ECO:0000256" key="2">
    <source>
        <dbReference type="HAMAP-Rule" id="MF_00003"/>
    </source>
</evidence>
<name>A0A2A5CG19_9GAMM</name>